<name>A0A0F8ZCW0_9ZZZZ</name>
<reference evidence="1" key="1">
    <citation type="journal article" date="2015" name="Nature">
        <title>Complex archaea that bridge the gap between prokaryotes and eukaryotes.</title>
        <authorList>
            <person name="Spang A."/>
            <person name="Saw J.H."/>
            <person name="Jorgensen S.L."/>
            <person name="Zaremba-Niedzwiedzka K."/>
            <person name="Martijn J."/>
            <person name="Lind A.E."/>
            <person name="van Eijk R."/>
            <person name="Schleper C."/>
            <person name="Guy L."/>
            <person name="Ettema T.J."/>
        </authorList>
    </citation>
    <scope>NUCLEOTIDE SEQUENCE</scope>
</reference>
<feature type="non-terminal residue" evidence="1">
    <location>
        <position position="169"/>
    </location>
</feature>
<sequence>MPGPRRIKPRDILPSAVKNRGLGNVINLFDTQEATTTLNNGDDAVLSLTIVNQRDAAMIAEPEFSLWEGSISSANLLPGGSNIDESQWQIIGPWNEWTEGAVIGLSGAFDVAIPEDTVVSKIYVRNADAGTTDLQLSVPSNFDNGYWAGEWIEDPPDSVGIGKNALGGD</sequence>
<comment type="caution">
    <text evidence="1">The sequence shown here is derived from an EMBL/GenBank/DDBJ whole genome shotgun (WGS) entry which is preliminary data.</text>
</comment>
<organism evidence="1">
    <name type="scientific">marine sediment metagenome</name>
    <dbReference type="NCBI Taxonomy" id="412755"/>
    <lineage>
        <taxon>unclassified sequences</taxon>
        <taxon>metagenomes</taxon>
        <taxon>ecological metagenomes</taxon>
    </lineage>
</organism>
<gene>
    <name evidence="1" type="ORF">LCGC14_2985210</name>
</gene>
<proteinExistence type="predicted"/>
<dbReference type="AlphaFoldDB" id="A0A0F8ZCW0"/>
<dbReference type="EMBL" id="LAZR01061064">
    <property type="protein sequence ID" value="KKK64339.1"/>
    <property type="molecule type" value="Genomic_DNA"/>
</dbReference>
<evidence type="ECO:0000313" key="1">
    <source>
        <dbReference type="EMBL" id="KKK64339.1"/>
    </source>
</evidence>
<accession>A0A0F8ZCW0</accession>
<protein>
    <submittedName>
        <fullName evidence="1">Uncharacterized protein</fullName>
    </submittedName>
</protein>